<dbReference type="RefSeq" id="WP_070048972.1">
    <property type="nucleotide sequence ID" value="NZ_CBCSDO010000005.1"/>
</dbReference>
<organism evidence="1 2">
    <name type="scientific">Rheinheimera salexigens</name>
    <dbReference type="NCBI Taxonomy" id="1628148"/>
    <lineage>
        <taxon>Bacteria</taxon>
        <taxon>Pseudomonadati</taxon>
        <taxon>Pseudomonadota</taxon>
        <taxon>Gammaproteobacteria</taxon>
        <taxon>Chromatiales</taxon>
        <taxon>Chromatiaceae</taxon>
        <taxon>Rheinheimera</taxon>
    </lineage>
</organism>
<name>A0A1E7Q5I5_9GAMM</name>
<protein>
    <submittedName>
        <fullName evidence="1">Uncharacterized protein</fullName>
    </submittedName>
</protein>
<accession>A0A1E7Q5I5</accession>
<dbReference type="EMBL" id="MKEK01000001">
    <property type="protein sequence ID" value="OEY69406.1"/>
    <property type="molecule type" value="Genomic_DNA"/>
</dbReference>
<proteinExistence type="predicted"/>
<keyword evidence="2" id="KW-1185">Reference proteome</keyword>
<comment type="caution">
    <text evidence="1">The sequence shown here is derived from an EMBL/GenBank/DDBJ whole genome shotgun (WGS) entry which is preliminary data.</text>
</comment>
<gene>
    <name evidence="1" type="ORF">BI198_07385</name>
</gene>
<dbReference type="STRING" id="1628148.BI198_07385"/>
<evidence type="ECO:0000313" key="2">
    <source>
        <dbReference type="Proteomes" id="UP000242258"/>
    </source>
</evidence>
<reference evidence="2" key="1">
    <citation type="submission" date="2016-09" db="EMBL/GenBank/DDBJ databases">
        <authorList>
            <person name="Wan X."/>
            <person name="Hou S."/>
        </authorList>
    </citation>
    <scope>NUCLEOTIDE SEQUENCE [LARGE SCALE GENOMIC DNA]</scope>
    <source>
        <strain evidence="2">KH87</strain>
    </source>
</reference>
<dbReference type="OrthoDB" id="5772122at2"/>
<dbReference type="Proteomes" id="UP000242258">
    <property type="component" value="Unassembled WGS sequence"/>
</dbReference>
<evidence type="ECO:0000313" key="1">
    <source>
        <dbReference type="EMBL" id="OEY69406.1"/>
    </source>
</evidence>
<dbReference type="AlphaFoldDB" id="A0A1E7Q5I5"/>
<sequence>MDYKLLYASANNVIKFINNNTLEYVSTEILTSIKSQMLFICDNAANGVNPSEVLPPETKFTYAIIASRELSSPSELVLKGLIDEVTKLLINR</sequence>